<feature type="domain" description="TauD/TfdA-like" evidence="3">
    <location>
        <begin position="51"/>
        <end position="330"/>
    </location>
</feature>
<dbReference type="InterPro" id="IPR036812">
    <property type="entry name" value="NAD(P)_OxRdtase_dom_sf"/>
</dbReference>
<dbReference type="SUPFAM" id="SSF51197">
    <property type="entry name" value="Clavaminate synthase-like"/>
    <property type="match status" value="1"/>
</dbReference>
<accession>A0ABP0J5D7</accession>
<dbReference type="InterPro" id="IPR018170">
    <property type="entry name" value="Aldo/ket_reductase_CS"/>
</dbReference>
<dbReference type="PRINTS" id="PR00069">
    <property type="entry name" value="ALDKETRDTASE"/>
</dbReference>
<sequence length="679" mass="75588">MSARPAVANAFEHAFAAVKNAAAKSVDGKVFPLTLGPLSSEPKDCSPRVVEANKELLLDLVREYGAVLLRGFSLNKAEDFGEVVQNLGLENMPYVGGAAVRRNIVGDYVFTANESPPSEPIPFHHEMAQVSNPPRYVMFFCEVAPTEGGETPLINSHEVYKFFAKTYPEVCRKTEELGVRYVRTMPEEDDETSAIGRSWKNTFLVKSRAEVEAKMREMGHEWEWLPNGDLKNITNIVPAIRSEPGAGHRKTFFNSMVAAFKGWVDSRNDPLKAVMFGDGTPIDPEALQGVADFMEREKVAVPWMKGDAVIVDNAVAMHSRNTYDSPRRVLASVGRSPLGGTYSSSKALEDKAVNTPVTVRLPNGDFMPRLGLGLWKVPKEATAGVVVAAIKAGVRHLDCACDYANEKEVGDGIQEALSQGLVKREDLFVVSKLWNTYHGDHVEAACRKTLDDLQLDYVDLYMIHFPIPQKFVPFEKRYPPEWFFDPEAENPRVELSRIPISKTWRNMEALVTDGLARSIGVCNFNIQTLREMMSYAKYPPAVLQVEIHPLNSQEKLVTYAAEQGIQVVAFSPLAHSSYVEIGFASETQSVLTNPDVEAIAAKHGGTPHQVLLRWALQRGTQAVFKSSKPDHIASNLEAFSLNLDEEDMDKIDALNLNLRFNDPGKFCEREFNTFCPIYE</sequence>
<dbReference type="PROSITE" id="PS00062">
    <property type="entry name" value="ALDOKETO_REDUCTASE_2"/>
    <property type="match status" value="1"/>
</dbReference>
<dbReference type="PANTHER" id="PTHR11732">
    <property type="entry name" value="ALDO/KETO REDUCTASE"/>
    <property type="match status" value="1"/>
</dbReference>
<dbReference type="InterPro" id="IPR023210">
    <property type="entry name" value="NADP_OxRdtase_dom"/>
</dbReference>
<evidence type="ECO:0000259" key="2">
    <source>
        <dbReference type="Pfam" id="PF00248"/>
    </source>
</evidence>
<evidence type="ECO:0000259" key="3">
    <source>
        <dbReference type="Pfam" id="PF02668"/>
    </source>
</evidence>
<organism evidence="4 5">
    <name type="scientific">Durusdinium trenchii</name>
    <dbReference type="NCBI Taxonomy" id="1381693"/>
    <lineage>
        <taxon>Eukaryota</taxon>
        <taxon>Sar</taxon>
        <taxon>Alveolata</taxon>
        <taxon>Dinophyceae</taxon>
        <taxon>Suessiales</taxon>
        <taxon>Symbiodiniaceae</taxon>
        <taxon>Durusdinium</taxon>
    </lineage>
</organism>
<dbReference type="SUPFAM" id="SSF51430">
    <property type="entry name" value="NAD(P)-linked oxidoreductase"/>
    <property type="match status" value="1"/>
</dbReference>
<dbReference type="Gene3D" id="3.20.20.100">
    <property type="entry name" value="NADP-dependent oxidoreductase domain"/>
    <property type="match status" value="1"/>
</dbReference>
<dbReference type="InterPro" id="IPR042098">
    <property type="entry name" value="TauD-like_sf"/>
</dbReference>
<dbReference type="Proteomes" id="UP001642464">
    <property type="component" value="Unassembled WGS sequence"/>
</dbReference>
<dbReference type="InterPro" id="IPR020471">
    <property type="entry name" value="AKR"/>
</dbReference>
<dbReference type="Gene3D" id="3.60.130.10">
    <property type="entry name" value="Clavaminate synthase-like"/>
    <property type="match status" value="1"/>
</dbReference>
<evidence type="ECO:0000313" key="4">
    <source>
        <dbReference type="EMBL" id="CAK9009559.1"/>
    </source>
</evidence>
<dbReference type="Pfam" id="PF00248">
    <property type="entry name" value="Aldo_ket_red"/>
    <property type="match status" value="1"/>
</dbReference>
<reference evidence="4 5" key="1">
    <citation type="submission" date="2024-02" db="EMBL/GenBank/DDBJ databases">
        <authorList>
            <person name="Chen Y."/>
            <person name="Shah S."/>
            <person name="Dougan E. K."/>
            <person name="Thang M."/>
            <person name="Chan C."/>
        </authorList>
    </citation>
    <scope>NUCLEOTIDE SEQUENCE [LARGE SCALE GENOMIC DNA]</scope>
</reference>
<protein>
    <submittedName>
        <fullName evidence="4">Probable NAD(P)H-dependent D-xylose reductase xyl1 (XR)</fullName>
    </submittedName>
</protein>
<name>A0ABP0J5D7_9DINO</name>
<keyword evidence="1" id="KW-0560">Oxidoreductase</keyword>
<dbReference type="Pfam" id="PF02668">
    <property type="entry name" value="TauD"/>
    <property type="match status" value="1"/>
</dbReference>
<dbReference type="EMBL" id="CAXAMM010006018">
    <property type="protein sequence ID" value="CAK9009559.1"/>
    <property type="molecule type" value="Genomic_DNA"/>
</dbReference>
<evidence type="ECO:0000313" key="5">
    <source>
        <dbReference type="Proteomes" id="UP001642464"/>
    </source>
</evidence>
<dbReference type="InterPro" id="IPR003819">
    <property type="entry name" value="TauD/TfdA-like"/>
</dbReference>
<evidence type="ECO:0000256" key="1">
    <source>
        <dbReference type="ARBA" id="ARBA00023002"/>
    </source>
</evidence>
<gene>
    <name evidence="4" type="ORF">SCF082_LOCUS10329</name>
</gene>
<comment type="caution">
    <text evidence="4">The sequence shown here is derived from an EMBL/GenBank/DDBJ whole genome shotgun (WGS) entry which is preliminary data.</text>
</comment>
<proteinExistence type="predicted"/>
<keyword evidence="5" id="KW-1185">Reference proteome</keyword>
<feature type="domain" description="NADP-dependent oxidoreductase" evidence="2">
    <location>
        <begin position="370"/>
        <end position="655"/>
    </location>
</feature>